<name>A0A9N9N910_9GLOM</name>
<proteinExistence type="predicted"/>
<dbReference type="EMBL" id="CAJVPZ010022877">
    <property type="protein sequence ID" value="CAG8713474.1"/>
    <property type="molecule type" value="Genomic_DNA"/>
</dbReference>
<evidence type="ECO:0000313" key="1">
    <source>
        <dbReference type="EMBL" id="CAG8713474.1"/>
    </source>
</evidence>
<comment type="caution">
    <text evidence="1">The sequence shown here is derived from an EMBL/GenBank/DDBJ whole genome shotgun (WGS) entry which is preliminary data.</text>
</comment>
<dbReference type="Proteomes" id="UP000789396">
    <property type="component" value="Unassembled WGS sequence"/>
</dbReference>
<feature type="non-terminal residue" evidence="1">
    <location>
        <position position="1"/>
    </location>
</feature>
<protein>
    <submittedName>
        <fullName evidence="1">16680_t:CDS:1</fullName>
    </submittedName>
</protein>
<dbReference type="AlphaFoldDB" id="A0A9N9N910"/>
<organism evidence="1 2">
    <name type="scientific">Racocetra fulgida</name>
    <dbReference type="NCBI Taxonomy" id="60492"/>
    <lineage>
        <taxon>Eukaryota</taxon>
        <taxon>Fungi</taxon>
        <taxon>Fungi incertae sedis</taxon>
        <taxon>Mucoromycota</taxon>
        <taxon>Glomeromycotina</taxon>
        <taxon>Glomeromycetes</taxon>
        <taxon>Diversisporales</taxon>
        <taxon>Gigasporaceae</taxon>
        <taxon>Racocetra</taxon>
    </lineage>
</organism>
<dbReference type="OrthoDB" id="2333990at2759"/>
<gene>
    <name evidence="1" type="ORF">RFULGI_LOCUS10998</name>
</gene>
<keyword evidence="2" id="KW-1185">Reference proteome</keyword>
<accession>A0A9N9N910</accession>
<sequence length="142" mass="16226">PDALKDMTNLFEVCQWLVLERPDILVTANQMRNAMQTSLDSSTVMISQSEVTIASRNITDDKKRHSGEQISIPSRSDINKFITQEVVEQILKRYLSGTNMDKLTRCGTMDQLTKLIKKAFKIFFTTYNTKADAKFRVDLAKT</sequence>
<reference evidence="1" key="1">
    <citation type="submission" date="2021-06" db="EMBL/GenBank/DDBJ databases">
        <authorList>
            <person name="Kallberg Y."/>
            <person name="Tangrot J."/>
            <person name="Rosling A."/>
        </authorList>
    </citation>
    <scope>NUCLEOTIDE SEQUENCE</scope>
    <source>
        <strain evidence="1">IN212</strain>
    </source>
</reference>
<evidence type="ECO:0000313" key="2">
    <source>
        <dbReference type="Proteomes" id="UP000789396"/>
    </source>
</evidence>